<gene>
    <name evidence="1" type="ORF">Z519_07649</name>
</gene>
<name>A0A0D2ENX4_CLAB1</name>
<dbReference type="EMBL" id="KN846990">
    <property type="protein sequence ID" value="KIW91681.1"/>
    <property type="molecule type" value="Genomic_DNA"/>
</dbReference>
<sequence length="124" mass="14100">MSLVELKEDEKSLSFLHSEGQIRENGDDSSVEIDLEPIIHQRIPHDDEVEEYHSVLNRCYESMNKLTEAQKEVGSAQQGPLTEEDVKVLEGEVALCDKLSELMQKESRTLTSQILHAKRNHLGD</sequence>
<dbReference type="Proteomes" id="UP000053789">
    <property type="component" value="Unassembled WGS sequence"/>
</dbReference>
<evidence type="ECO:0000313" key="1">
    <source>
        <dbReference type="EMBL" id="KIW91681.1"/>
    </source>
</evidence>
<evidence type="ECO:0000313" key="2">
    <source>
        <dbReference type="Proteomes" id="UP000053789"/>
    </source>
</evidence>
<accession>A0A0D2ENX4</accession>
<protein>
    <submittedName>
        <fullName evidence="1">Uncharacterized protein</fullName>
    </submittedName>
</protein>
<dbReference type="GeneID" id="27700577"/>
<dbReference type="VEuPathDB" id="FungiDB:Z519_07649"/>
<proteinExistence type="predicted"/>
<dbReference type="HOGENOM" id="CLU_2003660_0_0_1"/>
<keyword evidence="2" id="KW-1185">Reference proteome</keyword>
<reference evidence="1" key="1">
    <citation type="submission" date="2015-01" db="EMBL/GenBank/DDBJ databases">
        <title>The Genome Sequence of Cladophialophora bantiana CBS 173.52.</title>
        <authorList>
            <consortium name="The Broad Institute Genomics Platform"/>
            <person name="Cuomo C."/>
            <person name="de Hoog S."/>
            <person name="Gorbushina A."/>
            <person name="Stielow B."/>
            <person name="Teixiera M."/>
            <person name="Abouelleil A."/>
            <person name="Chapman S.B."/>
            <person name="Priest M."/>
            <person name="Young S.K."/>
            <person name="Wortman J."/>
            <person name="Nusbaum C."/>
            <person name="Birren B."/>
        </authorList>
    </citation>
    <scope>NUCLEOTIDE SEQUENCE [LARGE SCALE GENOMIC DNA]</scope>
    <source>
        <strain evidence="1">CBS 173.52</strain>
    </source>
</reference>
<dbReference type="AlphaFoldDB" id="A0A0D2ENX4"/>
<organism evidence="1 2">
    <name type="scientific">Cladophialophora bantiana (strain ATCC 10958 / CBS 173.52 / CDC B-1940 / NIH 8579)</name>
    <name type="common">Xylohypha bantiana</name>
    <dbReference type="NCBI Taxonomy" id="1442370"/>
    <lineage>
        <taxon>Eukaryota</taxon>
        <taxon>Fungi</taxon>
        <taxon>Dikarya</taxon>
        <taxon>Ascomycota</taxon>
        <taxon>Pezizomycotina</taxon>
        <taxon>Eurotiomycetes</taxon>
        <taxon>Chaetothyriomycetidae</taxon>
        <taxon>Chaetothyriales</taxon>
        <taxon>Herpotrichiellaceae</taxon>
        <taxon>Cladophialophora</taxon>
    </lineage>
</organism>
<dbReference type="RefSeq" id="XP_016618350.1">
    <property type="nucleotide sequence ID" value="XM_016765381.1"/>
</dbReference>